<evidence type="ECO:0000313" key="2">
    <source>
        <dbReference type="EMBL" id="OAD79631.1"/>
    </source>
</evidence>
<dbReference type="EMBL" id="KV440972">
    <property type="protein sequence ID" value="OAD79631.1"/>
    <property type="molecule type" value="Genomic_DNA"/>
</dbReference>
<feature type="compositionally biased region" description="Basic and acidic residues" evidence="1">
    <location>
        <begin position="224"/>
        <end position="248"/>
    </location>
</feature>
<protein>
    <submittedName>
        <fullName evidence="2">Uncharacterized protein</fullName>
    </submittedName>
</protein>
<dbReference type="VEuPathDB" id="FungiDB:PHYBLDRAFT_162689"/>
<evidence type="ECO:0000313" key="3">
    <source>
        <dbReference type="Proteomes" id="UP000077315"/>
    </source>
</evidence>
<dbReference type="STRING" id="763407.A0A167QFR1"/>
<accession>A0A167QFR1</accession>
<proteinExistence type="predicted"/>
<keyword evidence="3" id="KW-1185">Reference proteome</keyword>
<sequence length="492" mass="54653">MSVSYCQPLDKTSGRHSSSTFIAHLMHQEYPPKVQPRSSAARDNGLILDMASQPSKNHKAPAIDYSLLDKVDAEAGCILIALANHDPTKAPFSIPVADAAAALLQSAKSTGDRTQPKGSAVPRNTTDSIISTSSSSSSSTSGSTNSMSISSLLSNDAPPSPALTSQQEEPLEQKTIEPLSTDKVPRSLFHNTQSGDEPWNSHVQSDPIMLLVAAAEAVTSNDKALAEKDRRRSGGKLYERDEDGDHHVGQPKRKWHDHSMSDTQDINDSRQRLSPEKRARQTNDAWQDEFYEEKNPRSSDSSNSFSWQYQSMKHDPKIKRNAMHAYITYMIYTDMVNEQSHSGTKPGRDNFKEPSQRQDQIDLHRTRGQSIEDEYGSSLRPRNDYNDHKGLPIDTSQNSPSSASLYTTNQRSTDVPRTQHLSAPQSNESLWYSSSYHSPLQESPILARPLTAFLWDDVSVKTTERKHENVMLPPLTSRPMTHPSSPANGSFQ</sequence>
<gene>
    <name evidence="2" type="ORF">PHYBLDRAFT_162689</name>
</gene>
<feature type="compositionally biased region" description="Basic and acidic residues" evidence="1">
    <location>
        <begin position="346"/>
        <end position="365"/>
    </location>
</feature>
<dbReference type="AlphaFoldDB" id="A0A167QFR1"/>
<dbReference type="GeneID" id="28995586"/>
<feature type="region of interest" description="Disordered" evidence="1">
    <location>
        <begin position="218"/>
        <end position="305"/>
    </location>
</feature>
<dbReference type="OrthoDB" id="2246292at2759"/>
<name>A0A167QFR1_PHYB8</name>
<feature type="compositionally biased region" description="Polar residues" evidence="1">
    <location>
        <begin position="394"/>
        <end position="422"/>
    </location>
</feature>
<organism evidence="2 3">
    <name type="scientific">Phycomyces blakesleeanus (strain ATCC 8743b / DSM 1359 / FGSC 10004 / NBRC 33097 / NRRL 1555)</name>
    <dbReference type="NCBI Taxonomy" id="763407"/>
    <lineage>
        <taxon>Eukaryota</taxon>
        <taxon>Fungi</taxon>
        <taxon>Fungi incertae sedis</taxon>
        <taxon>Mucoromycota</taxon>
        <taxon>Mucoromycotina</taxon>
        <taxon>Mucoromycetes</taxon>
        <taxon>Mucorales</taxon>
        <taxon>Phycomycetaceae</taxon>
        <taxon>Phycomyces</taxon>
    </lineage>
</organism>
<feature type="region of interest" description="Disordered" evidence="1">
    <location>
        <begin position="463"/>
        <end position="492"/>
    </location>
</feature>
<feature type="compositionally biased region" description="Low complexity" evidence="1">
    <location>
        <begin position="125"/>
        <end position="151"/>
    </location>
</feature>
<feature type="region of interest" description="Disordered" evidence="1">
    <location>
        <begin position="107"/>
        <end position="202"/>
    </location>
</feature>
<evidence type="ECO:0000256" key="1">
    <source>
        <dbReference type="SAM" id="MobiDB-lite"/>
    </source>
</evidence>
<feature type="region of interest" description="Disordered" evidence="1">
    <location>
        <begin position="339"/>
        <end position="422"/>
    </location>
</feature>
<reference evidence="3" key="1">
    <citation type="submission" date="2015-06" db="EMBL/GenBank/DDBJ databases">
        <title>Expansion of signal transduction pathways in fungi by whole-genome duplication.</title>
        <authorList>
            <consortium name="DOE Joint Genome Institute"/>
            <person name="Corrochano L.M."/>
            <person name="Kuo A."/>
            <person name="Marcet-Houben M."/>
            <person name="Polaino S."/>
            <person name="Salamov A."/>
            <person name="Villalobos J.M."/>
            <person name="Alvarez M.I."/>
            <person name="Avalos J."/>
            <person name="Benito E.P."/>
            <person name="Benoit I."/>
            <person name="Burger G."/>
            <person name="Camino L.P."/>
            <person name="Canovas D."/>
            <person name="Cerda-Olmedo E."/>
            <person name="Cheng J.-F."/>
            <person name="Dominguez A."/>
            <person name="Elias M."/>
            <person name="Eslava A.P."/>
            <person name="Glaser F."/>
            <person name="Grimwood J."/>
            <person name="Gutierrez G."/>
            <person name="Heitman J."/>
            <person name="Henrissat B."/>
            <person name="Iturriaga E.A."/>
            <person name="Lang B.F."/>
            <person name="Lavin J.L."/>
            <person name="Lee S."/>
            <person name="Li W."/>
            <person name="Lindquist E."/>
            <person name="Lopez-Garcia S."/>
            <person name="Luque E.M."/>
            <person name="Marcos A.T."/>
            <person name="Martin J."/>
            <person name="McCluskey K."/>
            <person name="Medina H.R."/>
            <person name="Miralles-Duran A."/>
            <person name="Miyazaki A."/>
            <person name="Munoz-Torres E."/>
            <person name="Oguiza J.A."/>
            <person name="Ohm R."/>
            <person name="Olmedo M."/>
            <person name="Orejas M."/>
            <person name="Ortiz-Castellanos L."/>
            <person name="Pisabarro A.G."/>
            <person name="Rodriguez-Romero J."/>
            <person name="Ruiz-Herrera J."/>
            <person name="Ruiz-Vazquez R."/>
            <person name="Sanz C."/>
            <person name="Schackwitz W."/>
            <person name="Schmutz J."/>
            <person name="Shahriari M."/>
            <person name="Shelest E."/>
            <person name="Silva-Franco F."/>
            <person name="Soanes D."/>
            <person name="Syed K."/>
            <person name="Tagua V.G."/>
            <person name="Talbot N.J."/>
            <person name="Thon M."/>
            <person name="De vries R.P."/>
            <person name="Wiebenga A."/>
            <person name="Yadav J.S."/>
            <person name="Braun E.L."/>
            <person name="Baker S."/>
            <person name="Garre V."/>
            <person name="Horwitz B."/>
            <person name="Torres-Martinez S."/>
            <person name="Idnurm A."/>
            <person name="Herrera-Estrella A."/>
            <person name="Gabaldon T."/>
            <person name="Grigoriev I.V."/>
        </authorList>
    </citation>
    <scope>NUCLEOTIDE SEQUENCE [LARGE SCALE GENOMIC DNA]</scope>
    <source>
        <strain evidence="3">NRRL 1555(-)</strain>
    </source>
</reference>
<feature type="compositionally biased region" description="Polar residues" evidence="1">
    <location>
        <begin position="478"/>
        <end position="492"/>
    </location>
</feature>
<feature type="compositionally biased region" description="Basic and acidic residues" evidence="1">
    <location>
        <begin position="381"/>
        <end position="391"/>
    </location>
</feature>
<dbReference type="InParanoid" id="A0A167QFR1"/>
<dbReference type="Proteomes" id="UP000077315">
    <property type="component" value="Unassembled WGS sequence"/>
</dbReference>
<dbReference type="RefSeq" id="XP_018297671.1">
    <property type="nucleotide sequence ID" value="XM_018434680.1"/>
</dbReference>
<feature type="compositionally biased region" description="Basic and acidic residues" evidence="1">
    <location>
        <begin position="267"/>
        <end position="281"/>
    </location>
</feature>